<dbReference type="AlphaFoldDB" id="A0A2H0W968"/>
<reference evidence="7" key="1">
    <citation type="submission" date="2017-09" db="EMBL/GenBank/DDBJ databases">
        <title>Depth-based differentiation of microbial function through sediment-hosted aquifers and enrichment of novel symbionts in the deep terrestrial subsurface.</title>
        <authorList>
            <person name="Probst A.J."/>
            <person name="Ladd B."/>
            <person name="Jarett J.K."/>
            <person name="Geller-Mcgrath D.E."/>
            <person name="Sieber C.M.K."/>
            <person name="Emerson J.B."/>
            <person name="Anantharaman K."/>
            <person name="Thomas B.C."/>
            <person name="Malmstrom R."/>
            <person name="Stieglmeier M."/>
            <person name="Klingl A."/>
            <person name="Woyke T."/>
            <person name="Ryan C.M."/>
            <person name="Banfield J.F."/>
        </authorList>
    </citation>
    <scope>NUCLEOTIDE SEQUENCE [LARGE SCALE GENOMIC DNA]</scope>
</reference>
<evidence type="ECO:0000256" key="2">
    <source>
        <dbReference type="ARBA" id="ARBA00022741"/>
    </source>
</evidence>
<dbReference type="InterPro" id="IPR052032">
    <property type="entry name" value="ATP-dep_AA_Ligase"/>
</dbReference>
<dbReference type="GO" id="GO:0046872">
    <property type="term" value="F:metal ion binding"/>
    <property type="evidence" value="ECO:0007669"/>
    <property type="project" value="InterPro"/>
</dbReference>
<keyword evidence="1" id="KW-0436">Ligase</keyword>
<evidence type="ECO:0000256" key="1">
    <source>
        <dbReference type="ARBA" id="ARBA00022598"/>
    </source>
</evidence>
<accession>A0A2H0W968</accession>
<dbReference type="Pfam" id="PF15632">
    <property type="entry name" value="ATPgrasp_Ter"/>
    <property type="match status" value="1"/>
</dbReference>
<evidence type="ECO:0000256" key="3">
    <source>
        <dbReference type="ARBA" id="ARBA00022840"/>
    </source>
</evidence>
<dbReference type="SUPFAM" id="SSF56059">
    <property type="entry name" value="Glutathione synthetase ATP-binding domain-like"/>
    <property type="match status" value="1"/>
</dbReference>
<proteinExistence type="predicted"/>
<dbReference type="InterPro" id="IPR048764">
    <property type="entry name" value="PylC_N"/>
</dbReference>
<evidence type="ECO:0000313" key="7">
    <source>
        <dbReference type="Proteomes" id="UP000230093"/>
    </source>
</evidence>
<keyword evidence="2 4" id="KW-0547">Nucleotide-binding</keyword>
<dbReference type="InterPro" id="IPR013815">
    <property type="entry name" value="ATP_grasp_subdomain_1"/>
</dbReference>
<comment type="caution">
    <text evidence="6">The sequence shown here is derived from an EMBL/GenBank/DDBJ whole genome shotgun (WGS) entry which is preliminary data.</text>
</comment>
<dbReference type="PROSITE" id="PS50975">
    <property type="entry name" value="ATP_GRASP"/>
    <property type="match status" value="1"/>
</dbReference>
<dbReference type="EMBL" id="PEZT01000016">
    <property type="protein sequence ID" value="PIS09210.1"/>
    <property type="molecule type" value="Genomic_DNA"/>
</dbReference>
<evidence type="ECO:0000313" key="6">
    <source>
        <dbReference type="EMBL" id="PIS09210.1"/>
    </source>
</evidence>
<evidence type="ECO:0000256" key="4">
    <source>
        <dbReference type="PROSITE-ProRule" id="PRU00409"/>
    </source>
</evidence>
<feature type="domain" description="ATP-grasp" evidence="5">
    <location>
        <begin position="127"/>
        <end position="328"/>
    </location>
</feature>
<evidence type="ECO:0000259" key="5">
    <source>
        <dbReference type="PROSITE" id="PS50975"/>
    </source>
</evidence>
<dbReference type="Proteomes" id="UP000230093">
    <property type="component" value="Unassembled WGS sequence"/>
</dbReference>
<keyword evidence="3 4" id="KW-0067">ATP-binding</keyword>
<organism evidence="6 7">
    <name type="scientific">Candidatus Beckwithbacteria bacterium CG10_big_fil_rev_8_21_14_0_10_34_10</name>
    <dbReference type="NCBI Taxonomy" id="1974495"/>
    <lineage>
        <taxon>Bacteria</taxon>
        <taxon>Candidatus Beckwithiibacteriota</taxon>
    </lineage>
</organism>
<dbReference type="Pfam" id="PF21360">
    <property type="entry name" value="PylC-like_N"/>
    <property type="match status" value="1"/>
</dbReference>
<dbReference type="GO" id="GO:0005524">
    <property type="term" value="F:ATP binding"/>
    <property type="evidence" value="ECO:0007669"/>
    <property type="project" value="UniProtKB-UniRule"/>
</dbReference>
<dbReference type="Gene3D" id="3.30.470.20">
    <property type="entry name" value="ATP-grasp fold, B domain"/>
    <property type="match status" value="1"/>
</dbReference>
<name>A0A2H0W968_9BACT</name>
<gene>
    <name evidence="6" type="ORF">COT75_03035</name>
</gene>
<dbReference type="InterPro" id="IPR011761">
    <property type="entry name" value="ATP-grasp"/>
</dbReference>
<dbReference type="Gene3D" id="3.40.50.20">
    <property type="match status" value="1"/>
</dbReference>
<dbReference type="PANTHER" id="PTHR43585">
    <property type="entry name" value="FUMIPYRROLE BIOSYNTHESIS PROTEIN C"/>
    <property type="match status" value="1"/>
</dbReference>
<protein>
    <recommendedName>
        <fullName evidence="5">ATP-grasp domain-containing protein</fullName>
    </recommendedName>
</protein>
<sequence length="359" mass="41899">MKKKPLINILITCTNSQVAPSIISLIKNHPDYNISVIGVDVVSEKDNNNTQFLDKYYQVPMGDNKNYISTIKKIVKKNKVRVIFVGSDEEVLSLAENKKDFKNNFNCEVCCSPLRAVKITTNKYKLMMKLKKNKIDVGKVYSLNKLKDLRLYAEKLGYPKNKFIIKPKFGRGSKGFRVVIDDYDKYQSFYSRDTINISLDELEEVFRIRPKKILNYLVMEYLPGNKYSADILVNNGKIVSMVIRNNWKTPKVNPPTQLADIVFDKDVRKYVTKIVKCMNFDFFIQIEVGRNYQGKPILIESNTRLDATIPITTGLGINFFHEMITYSLTGKFRPNLPDYKNYHKKLRFVRYWQHCFKEL</sequence>
<dbReference type="Gene3D" id="3.30.1490.20">
    <property type="entry name" value="ATP-grasp fold, A domain"/>
    <property type="match status" value="1"/>
</dbReference>
<dbReference type="PANTHER" id="PTHR43585:SF2">
    <property type="entry name" value="ATP-GRASP ENZYME FSQD"/>
    <property type="match status" value="1"/>
</dbReference>
<dbReference type="GO" id="GO:0016874">
    <property type="term" value="F:ligase activity"/>
    <property type="evidence" value="ECO:0007669"/>
    <property type="project" value="UniProtKB-KW"/>
</dbReference>